<feature type="compositionally biased region" description="Basic and acidic residues" evidence="1">
    <location>
        <begin position="71"/>
        <end position="84"/>
    </location>
</feature>
<evidence type="ECO:0000256" key="1">
    <source>
        <dbReference type="SAM" id="MobiDB-lite"/>
    </source>
</evidence>
<evidence type="ECO:0000313" key="3">
    <source>
        <dbReference type="Proteomes" id="UP000784294"/>
    </source>
</evidence>
<protein>
    <recommendedName>
        <fullName evidence="4">Translation elongation factor EFTu-like domain-containing protein</fullName>
    </recommendedName>
</protein>
<sequence>MVPCSDNIRRMTDDRPSRVHLVRSAYDIFACIYSYGFKRSSTCEFLPLATLKINLSNLRYGSTKVEPILDPIKEATSKSDENRFSEPTSKMPSQSHGTDHEISNIDSSISTDKLPPSTLPIASTPPHRSPMVQQNPFGDADFIALARIFSGRVNVGQKLFVLGPKFDGNKVFVLRAIFPEAHGMVQATTVASH</sequence>
<proteinExistence type="predicted"/>
<dbReference type="Gene3D" id="2.40.30.10">
    <property type="entry name" value="Translation factors"/>
    <property type="match status" value="1"/>
</dbReference>
<comment type="caution">
    <text evidence="2">The sequence shown here is derived from an EMBL/GenBank/DDBJ whole genome shotgun (WGS) entry which is preliminary data.</text>
</comment>
<evidence type="ECO:0008006" key="4">
    <source>
        <dbReference type="Google" id="ProtNLM"/>
    </source>
</evidence>
<feature type="region of interest" description="Disordered" evidence="1">
    <location>
        <begin position="71"/>
        <end position="100"/>
    </location>
</feature>
<dbReference type="EMBL" id="CAAALY010021814">
    <property type="protein sequence ID" value="VEL14635.1"/>
    <property type="molecule type" value="Genomic_DNA"/>
</dbReference>
<dbReference type="Proteomes" id="UP000784294">
    <property type="component" value="Unassembled WGS sequence"/>
</dbReference>
<organism evidence="2 3">
    <name type="scientific">Protopolystoma xenopodis</name>
    <dbReference type="NCBI Taxonomy" id="117903"/>
    <lineage>
        <taxon>Eukaryota</taxon>
        <taxon>Metazoa</taxon>
        <taxon>Spiralia</taxon>
        <taxon>Lophotrochozoa</taxon>
        <taxon>Platyhelminthes</taxon>
        <taxon>Monogenea</taxon>
        <taxon>Polyopisthocotylea</taxon>
        <taxon>Polystomatidea</taxon>
        <taxon>Polystomatidae</taxon>
        <taxon>Protopolystoma</taxon>
    </lineage>
</organism>
<dbReference type="SUPFAM" id="SSF50447">
    <property type="entry name" value="Translation proteins"/>
    <property type="match status" value="1"/>
</dbReference>
<keyword evidence="3" id="KW-1185">Reference proteome</keyword>
<gene>
    <name evidence="2" type="ORF">PXEA_LOCUS8075</name>
</gene>
<accession>A0A448WLG7</accession>
<name>A0A448WLG7_9PLAT</name>
<feature type="compositionally biased region" description="Polar residues" evidence="1">
    <location>
        <begin position="85"/>
        <end position="96"/>
    </location>
</feature>
<dbReference type="OrthoDB" id="364892at2759"/>
<evidence type="ECO:0000313" key="2">
    <source>
        <dbReference type="EMBL" id="VEL14635.1"/>
    </source>
</evidence>
<dbReference type="AlphaFoldDB" id="A0A448WLG7"/>
<dbReference type="InterPro" id="IPR009000">
    <property type="entry name" value="Transl_B-barrel_sf"/>
</dbReference>
<reference evidence="2" key="1">
    <citation type="submission" date="2018-11" db="EMBL/GenBank/DDBJ databases">
        <authorList>
            <consortium name="Pathogen Informatics"/>
        </authorList>
    </citation>
    <scope>NUCLEOTIDE SEQUENCE</scope>
</reference>